<feature type="region of interest" description="Disordered" evidence="1">
    <location>
        <begin position="63"/>
        <end position="89"/>
    </location>
</feature>
<dbReference type="Proteomes" id="UP000887013">
    <property type="component" value="Unassembled WGS sequence"/>
</dbReference>
<reference evidence="2" key="1">
    <citation type="submission" date="2020-08" db="EMBL/GenBank/DDBJ databases">
        <title>Multicomponent nature underlies the extraordinary mechanical properties of spider dragline silk.</title>
        <authorList>
            <person name="Kono N."/>
            <person name="Nakamura H."/>
            <person name="Mori M."/>
            <person name="Yoshida Y."/>
            <person name="Ohtoshi R."/>
            <person name="Malay A.D."/>
            <person name="Moran D.A.P."/>
            <person name="Tomita M."/>
            <person name="Numata K."/>
            <person name="Arakawa K."/>
        </authorList>
    </citation>
    <scope>NUCLEOTIDE SEQUENCE</scope>
</reference>
<proteinExistence type="predicted"/>
<organism evidence="2 3">
    <name type="scientific">Nephila pilipes</name>
    <name type="common">Giant wood spider</name>
    <name type="synonym">Nephila maculata</name>
    <dbReference type="NCBI Taxonomy" id="299642"/>
    <lineage>
        <taxon>Eukaryota</taxon>
        <taxon>Metazoa</taxon>
        <taxon>Ecdysozoa</taxon>
        <taxon>Arthropoda</taxon>
        <taxon>Chelicerata</taxon>
        <taxon>Arachnida</taxon>
        <taxon>Araneae</taxon>
        <taxon>Araneomorphae</taxon>
        <taxon>Entelegynae</taxon>
        <taxon>Araneoidea</taxon>
        <taxon>Nephilidae</taxon>
        <taxon>Nephila</taxon>
    </lineage>
</organism>
<accession>A0A8X6MPD4</accession>
<keyword evidence="3" id="KW-1185">Reference proteome</keyword>
<name>A0A8X6MPD4_NEPPI</name>
<dbReference type="AlphaFoldDB" id="A0A8X6MPD4"/>
<comment type="caution">
    <text evidence="2">The sequence shown here is derived from an EMBL/GenBank/DDBJ whole genome shotgun (WGS) entry which is preliminary data.</text>
</comment>
<gene>
    <name evidence="2" type="ORF">NPIL_163731</name>
</gene>
<dbReference type="OrthoDB" id="10319057at2759"/>
<sequence>MATILQLQLSRGNDTQRLTLTQWVHSVRLIGLLFNSSSFSASSTYLVRAKREGSSWLSRLKRRRAKREVSQQKKTANKRGNCRSQSSENCERVGCGRSVVKYLQ</sequence>
<dbReference type="EMBL" id="BMAW01095606">
    <property type="protein sequence ID" value="GFS70941.1"/>
    <property type="molecule type" value="Genomic_DNA"/>
</dbReference>
<evidence type="ECO:0000313" key="3">
    <source>
        <dbReference type="Proteomes" id="UP000887013"/>
    </source>
</evidence>
<protein>
    <submittedName>
        <fullName evidence="2">Uncharacterized protein</fullName>
    </submittedName>
</protein>
<evidence type="ECO:0000256" key="1">
    <source>
        <dbReference type="SAM" id="MobiDB-lite"/>
    </source>
</evidence>
<evidence type="ECO:0000313" key="2">
    <source>
        <dbReference type="EMBL" id="GFS70941.1"/>
    </source>
</evidence>